<evidence type="ECO:0000313" key="4">
    <source>
        <dbReference type="WBParaSite" id="Hba_09350"/>
    </source>
</evidence>
<keyword evidence="1" id="KW-0472">Membrane</keyword>
<dbReference type="PROSITE" id="PS50057">
    <property type="entry name" value="FERM_3"/>
    <property type="match status" value="1"/>
</dbReference>
<feature type="transmembrane region" description="Helical" evidence="1">
    <location>
        <begin position="107"/>
        <end position="126"/>
    </location>
</feature>
<keyword evidence="1" id="KW-1133">Transmembrane helix</keyword>
<proteinExistence type="predicted"/>
<dbReference type="InterPro" id="IPR018980">
    <property type="entry name" value="FERM_PH-like_C"/>
</dbReference>
<dbReference type="WBParaSite" id="Hba_09350">
    <property type="protein sequence ID" value="Hba_09350"/>
    <property type="gene ID" value="Hba_09350"/>
</dbReference>
<evidence type="ECO:0000256" key="1">
    <source>
        <dbReference type="SAM" id="Phobius"/>
    </source>
</evidence>
<dbReference type="Proteomes" id="UP000095283">
    <property type="component" value="Unplaced"/>
</dbReference>
<dbReference type="Gene3D" id="2.30.29.30">
    <property type="entry name" value="Pleckstrin-homology domain (PH domain)/Phosphotyrosine-binding domain (PTB)"/>
    <property type="match status" value="1"/>
</dbReference>
<dbReference type="InterPro" id="IPR000299">
    <property type="entry name" value="FERM_domain"/>
</dbReference>
<dbReference type="SUPFAM" id="SSF50729">
    <property type="entry name" value="PH domain-like"/>
    <property type="match status" value="1"/>
</dbReference>
<evidence type="ECO:0000259" key="2">
    <source>
        <dbReference type="PROSITE" id="PS50057"/>
    </source>
</evidence>
<dbReference type="AlphaFoldDB" id="A0A1I7WVZ4"/>
<organism evidence="3 4">
    <name type="scientific">Heterorhabditis bacteriophora</name>
    <name type="common">Entomopathogenic nematode worm</name>
    <dbReference type="NCBI Taxonomy" id="37862"/>
    <lineage>
        <taxon>Eukaryota</taxon>
        <taxon>Metazoa</taxon>
        <taxon>Ecdysozoa</taxon>
        <taxon>Nematoda</taxon>
        <taxon>Chromadorea</taxon>
        <taxon>Rhabditida</taxon>
        <taxon>Rhabditina</taxon>
        <taxon>Rhabditomorpha</taxon>
        <taxon>Strongyloidea</taxon>
        <taxon>Heterorhabditidae</taxon>
        <taxon>Heterorhabditis</taxon>
    </lineage>
</organism>
<dbReference type="GO" id="GO:0031032">
    <property type="term" value="P:actomyosin structure organization"/>
    <property type="evidence" value="ECO:0007669"/>
    <property type="project" value="TreeGrafter"/>
</dbReference>
<dbReference type="InterPro" id="IPR011993">
    <property type="entry name" value="PH-like_dom_sf"/>
</dbReference>
<dbReference type="PANTHER" id="PTHR23280">
    <property type="entry name" value="4.1 G PROTEIN"/>
    <property type="match status" value="1"/>
</dbReference>
<name>A0A1I7WVZ4_HETBA</name>
<dbReference type="PANTHER" id="PTHR23280:SF27">
    <property type="entry name" value="TYROSINE-PROTEIN PHOSPHATASE NON-RECEPTOR TYPE"/>
    <property type="match status" value="1"/>
</dbReference>
<keyword evidence="1" id="KW-0812">Transmembrane</keyword>
<sequence>MHRQYAIFCFRGQTPAEAEFNFLDHAKRLDMYGVDLYPARVRQCSFCDPKIKVLIGKAPDTVLMFNILTSPSCKQLWKACIEHHTFFRLIAPPHMPPKRLFTIGSRFRYRLALKSVILVIFVLITFKDIM</sequence>
<protein>
    <submittedName>
        <fullName evidence="4">FERM domain-containing protein</fullName>
    </submittedName>
</protein>
<keyword evidence="3" id="KW-1185">Reference proteome</keyword>
<dbReference type="Pfam" id="PF09380">
    <property type="entry name" value="FERM_C"/>
    <property type="match status" value="1"/>
</dbReference>
<accession>A0A1I7WVZ4</accession>
<evidence type="ECO:0000313" key="3">
    <source>
        <dbReference type="Proteomes" id="UP000095283"/>
    </source>
</evidence>
<reference evidence="4" key="1">
    <citation type="submission" date="2016-11" db="UniProtKB">
        <authorList>
            <consortium name="WormBaseParasite"/>
        </authorList>
    </citation>
    <scope>IDENTIFICATION</scope>
</reference>
<feature type="domain" description="FERM" evidence="2">
    <location>
        <begin position="1"/>
        <end position="130"/>
    </location>
</feature>
<dbReference type="GO" id="GO:0005856">
    <property type="term" value="C:cytoskeleton"/>
    <property type="evidence" value="ECO:0007669"/>
    <property type="project" value="TreeGrafter"/>
</dbReference>